<dbReference type="SMART" id="SM00512">
    <property type="entry name" value="Skp1"/>
    <property type="match status" value="1"/>
</dbReference>
<reference evidence="8" key="1">
    <citation type="journal article" date="2020" name="Genome Biol.">
        <title>Gamete binning: chromosome-level and haplotype-resolved genome assembly enabled by high-throughput single-cell sequencing of gamete genomes.</title>
        <authorList>
            <person name="Campoy J.A."/>
            <person name="Sun H."/>
            <person name="Goel M."/>
            <person name="Jiao W.-B."/>
            <person name="Folz-Donahue K."/>
            <person name="Wang N."/>
            <person name="Rubio M."/>
            <person name="Liu C."/>
            <person name="Kukat C."/>
            <person name="Ruiz D."/>
            <person name="Huettel B."/>
            <person name="Schneeberger K."/>
        </authorList>
    </citation>
    <scope>NUCLEOTIDE SEQUENCE [LARGE SCALE GENOMIC DNA]</scope>
    <source>
        <strain evidence="8">cv. Rojo Pasion</strain>
    </source>
</reference>
<gene>
    <name evidence="7" type="ORF">ORAREDHAP_LOCUS24904</name>
</gene>
<comment type="subunit">
    <text evidence="4">Part of a SCF (SKP1-cullin-F-box) protein ligase complex.</text>
</comment>
<dbReference type="InterPro" id="IPR011333">
    <property type="entry name" value="SKP1/BTB/POZ_sf"/>
</dbReference>
<comment type="similarity">
    <text evidence="2 4">Belongs to the SKP1 family.</text>
</comment>
<evidence type="ECO:0000259" key="5">
    <source>
        <dbReference type="Pfam" id="PF01466"/>
    </source>
</evidence>
<feature type="domain" description="SKP1 component dimerisation" evidence="5">
    <location>
        <begin position="104"/>
        <end position="144"/>
    </location>
</feature>
<keyword evidence="3 4" id="KW-0833">Ubl conjugation pathway</keyword>
<dbReference type="PIRSF" id="PIRSF028729">
    <property type="entry name" value="E3_ubiquit_lig_SCF_Skp"/>
    <property type="match status" value="1"/>
</dbReference>
<evidence type="ECO:0000256" key="3">
    <source>
        <dbReference type="ARBA" id="ARBA00022786"/>
    </source>
</evidence>
<dbReference type="InterPro" id="IPR016073">
    <property type="entry name" value="Skp1_comp_POZ"/>
</dbReference>
<dbReference type="UniPathway" id="UPA00143"/>
<dbReference type="InterPro" id="IPR036296">
    <property type="entry name" value="SKP1-like_dim_sf"/>
</dbReference>
<dbReference type="OrthoDB" id="1153048at2759"/>
<dbReference type="Gene3D" id="3.30.710.10">
    <property type="entry name" value="Potassium Channel Kv1.1, Chain A"/>
    <property type="match status" value="1"/>
</dbReference>
<dbReference type="GO" id="GO:0009867">
    <property type="term" value="P:jasmonic acid mediated signaling pathway"/>
    <property type="evidence" value="ECO:0007669"/>
    <property type="project" value="UniProtKB-ARBA"/>
</dbReference>
<feature type="domain" description="SKP1 component POZ" evidence="6">
    <location>
        <begin position="8"/>
        <end position="66"/>
    </location>
</feature>
<dbReference type="AlphaFoldDB" id="A0A6J5WY07"/>
<dbReference type="EMBL" id="CAEKKB010000004">
    <property type="protein sequence ID" value="CAB4306656.1"/>
    <property type="molecule type" value="Genomic_DNA"/>
</dbReference>
<evidence type="ECO:0000256" key="2">
    <source>
        <dbReference type="ARBA" id="ARBA00009993"/>
    </source>
</evidence>
<dbReference type="GO" id="GO:0016567">
    <property type="term" value="P:protein ubiquitination"/>
    <property type="evidence" value="ECO:0007669"/>
    <property type="project" value="UniProtKB-UniRule"/>
</dbReference>
<dbReference type="Pfam" id="PF01466">
    <property type="entry name" value="Skp1"/>
    <property type="match status" value="1"/>
</dbReference>
<organism evidence="7 8">
    <name type="scientific">Prunus armeniaca</name>
    <name type="common">Apricot</name>
    <name type="synonym">Armeniaca vulgaris</name>
    <dbReference type="NCBI Taxonomy" id="36596"/>
    <lineage>
        <taxon>Eukaryota</taxon>
        <taxon>Viridiplantae</taxon>
        <taxon>Streptophyta</taxon>
        <taxon>Embryophyta</taxon>
        <taxon>Tracheophyta</taxon>
        <taxon>Spermatophyta</taxon>
        <taxon>Magnoliopsida</taxon>
        <taxon>eudicotyledons</taxon>
        <taxon>Gunneridae</taxon>
        <taxon>Pentapetalae</taxon>
        <taxon>rosids</taxon>
        <taxon>fabids</taxon>
        <taxon>Rosales</taxon>
        <taxon>Rosaceae</taxon>
        <taxon>Amygdaloideae</taxon>
        <taxon>Amygdaleae</taxon>
        <taxon>Prunus</taxon>
    </lineage>
</organism>
<dbReference type="GO" id="GO:0006511">
    <property type="term" value="P:ubiquitin-dependent protein catabolic process"/>
    <property type="evidence" value="ECO:0007669"/>
    <property type="project" value="InterPro"/>
</dbReference>
<evidence type="ECO:0000256" key="1">
    <source>
        <dbReference type="ARBA" id="ARBA00004906"/>
    </source>
</evidence>
<evidence type="ECO:0000259" key="6">
    <source>
        <dbReference type="Pfam" id="PF03931"/>
    </source>
</evidence>
<comment type="pathway">
    <text evidence="1 4">Protein modification; protein ubiquitination.</text>
</comment>
<sequence length="153" mass="17319">MSSSKSRVFRLRCSNDAIIEVNEAAAVLCETIKNLVEEGCEGDEISVPNVTAEILGKVMEWCKRHAKGKETKEELEEWDAEFLNVDQAVLYHILIAADYLYNKELVAQVTQKVADMIKGKKSDEIRKVFKLKNDMPPELVKEIIDGNPSVDFM</sequence>
<dbReference type="InterPro" id="IPR016897">
    <property type="entry name" value="SKP1"/>
</dbReference>
<dbReference type="InterPro" id="IPR016072">
    <property type="entry name" value="Skp1_comp_dimer"/>
</dbReference>
<dbReference type="SUPFAM" id="SSF81382">
    <property type="entry name" value="Skp1 dimerisation domain-like"/>
    <property type="match status" value="1"/>
</dbReference>
<dbReference type="InterPro" id="IPR001232">
    <property type="entry name" value="SKP1-like"/>
</dbReference>
<proteinExistence type="inferred from homology"/>
<evidence type="ECO:0000313" key="8">
    <source>
        <dbReference type="Proteomes" id="UP000507245"/>
    </source>
</evidence>
<dbReference type="Pfam" id="PF03931">
    <property type="entry name" value="Skp1_POZ"/>
    <property type="match status" value="1"/>
</dbReference>
<keyword evidence="8" id="KW-1185">Reference proteome</keyword>
<evidence type="ECO:0000256" key="4">
    <source>
        <dbReference type="PIRNR" id="PIRNR028729"/>
    </source>
</evidence>
<dbReference type="SUPFAM" id="SSF54695">
    <property type="entry name" value="POZ domain"/>
    <property type="match status" value="1"/>
</dbReference>
<comment type="function">
    <text evidence="4">Involved in ubiquitination and subsequent proteasomal degradation of target proteins. Together with CUL1, RBX1 and a F-box protein, it forms a SCF E3 ubiquitin ligase complex. The functional specificity of this complex depends on the type of F-box protein. In the SCF complex, it serves as an adapter that links the F-box protein to CUL1.</text>
</comment>
<evidence type="ECO:0000313" key="7">
    <source>
        <dbReference type="EMBL" id="CAB4306656.1"/>
    </source>
</evidence>
<dbReference type="PANTHER" id="PTHR11165">
    <property type="entry name" value="SKP1"/>
    <property type="match status" value="1"/>
</dbReference>
<dbReference type="Proteomes" id="UP000507245">
    <property type="component" value="Unassembled WGS sequence"/>
</dbReference>
<protein>
    <recommendedName>
        <fullName evidence="4">SKP1-like protein</fullName>
    </recommendedName>
</protein>
<accession>A0A6J5WY07</accession>
<name>A0A6J5WY07_PRUAR</name>